<dbReference type="CDD" id="cd12148">
    <property type="entry name" value="fungal_TF_MHR"/>
    <property type="match status" value="1"/>
</dbReference>
<proteinExistence type="predicted"/>
<keyword evidence="4" id="KW-0804">Transcription</keyword>
<gene>
    <name evidence="8" type="ORF">PG993_006736</name>
</gene>
<keyword evidence="2" id="KW-0479">Metal-binding</keyword>
<organism evidence="8 9">
    <name type="scientific">Apiospora rasikravindrae</name>
    <dbReference type="NCBI Taxonomy" id="990691"/>
    <lineage>
        <taxon>Eukaryota</taxon>
        <taxon>Fungi</taxon>
        <taxon>Dikarya</taxon>
        <taxon>Ascomycota</taxon>
        <taxon>Pezizomycotina</taxon>
        <taxon>Sordariomycetes</taxon>
        <taxon>Xylariomycetidae</taxon>
        <taxon>Amphisphaeriales</taxon>
        <taxon>Apiosporaceae</taxon>
        <taxon>Apiospora</taxon>
    </lineage>
</organism>
<feature type="region of interest" description="Disordered" evidence="6">
    <location>
        <begin position="1"/>
        <end position="45"/>
    </location>
</feature>
<dbReference type="PANTHER" id="PTHR47338">
    <property type="entry name" value="ZN(II)2CYS6 TRANSCRIPTION FACTOR (EUROFUNG)-RELATED"/>
    <property type="match status" value="1"/>
</dbReference>
<dbReference type="Proteomes" id="UP001444661">
    <property type="component" value="Unassembled WGS sequence"/>
</dbReference>
<evidence type="ECO:0000313" key="9">
    <source>
        <dbReference type="Proteomes" id="UP001444661"/>
    </source>
</evidence>
<dbReference type="PANTHER" id="PTHR47338:SF5">
    <property type="entry name" value="ZN(II)2CYS6 TRANSCRIPTION FACTOR (EUROFUNG)"/>
    <property type="match status" value="1"/>
</dbReference>
<dbReference type="InterPro" id="IPR050815">
    <property type="entry name" value="TF_fung"/>
</dbReference>
<feature type="region of interest" description="Disordered" evidence="6">
    <location>
        <begin position="614"/>
        <end position="635"/>
    </location>
</feature>
<feature type="compositionally biased region" description="Low complexity" evidence="6">
    <location>
        <begin position="14"/>
        <end position="31"/>
    </location>
</feature>
<evidence type="ECO:0000256" key="6">
    <source>
        <dbReference type="SAM" id="MobiDB-lite"/>
    </source>
</evidence>
<comment type="caution">
    <text evidence="8">The sequence shown here is derived from an EMBL/GenBank/DDBJ whole genome shotgun (WGS) entry which is preliminary data.</text>
</comment>
<dbReference type="InterPro" id="IPR007219">
    <property type="entry name" value="XnlR_reg_dom"/>
</dbReference>
<evidence type="ECO:0000259" key="7">
    <source>
        <dbReference type="Pfam" id="PF04082"/>
    </source>
</evidence>
<comment type="subcellular location">
    <subcellularLocation>
        <location evidence="1">Nucleus</location>
    </subcellularLocation>
</comment>
<reference evidence="8 9" key="1">
    <citation type="submission" date="2023-01" db="EMBL/GenBank/DDBJ databases">
        <title>Analysis of 21 Apiospora genomes using comparative genomics revels a genus with tremendous synthesis potential of carbohydrate active enzymes and secondary metabolites.</title>
        <authorList>
            <person name="Sorensen T."/>
        </authorList>
    </citation>
    <scope>NUCLEOTIDE SEQUENCE [LARGE SCALE GENOMIC DNA]</scope>
    <source>
        <strain evidence="8 9">CBS 33761</strain>
    </source>
</reference>
<keyword evidence="5" id="KW-0539">Nucleus</keyword>
<dbReference type="EMBL" id="JAQQWK010000005">
    <property type="protein sequence ID" value="KAK8042213.1"/>
    <property type="molecule type" value="Genomic_DNA"/>
</dbReference>
<evidence type="ECO:0000256" key="3">
    <source>
        <dbReference type="ARBA" id="ARBA00023015"/>
    </source>
</evidence>
<name>A0ABR1T911_9PEZI</name>
<dbReference type="Pfam" id="PF04082">
    <property type="entry name" value="Fungal_trans"/>
    <property type="match status" value="1"/>
</dbReference>
<accession>A0ABR1T911</accession>
<evidence type="ECO:0000256" key="1">
    <source>
        <dbReference type="ARBA" id="ARBA00004123"/>
    </source>
</evidence>
<feature type="domain" description="Xylanolytic transcriptional activator regulatory" evidence="7">
    <location>
        <begin position="132"/>
        <end position="343"/>
    </location>
</feature>
<evidence type="ECO:0000256" key="2">
    <source>
        <dbReference type="ARBA" id="ARBA00022723"/>
    </source>
</evidence>
<evidence type="ECO:0000256" key="5">
    <source>
        <dbReference type="ARBA" id="ARBA00023242"/>
    </source>
</evidence>
<protein>
    <recommendedName>
        <fullName evidence="7">Xylanolytic transcriptional activator regulatory domain-containing protein</fullName>
    </recommendedName>
</protein>
<feature type="region of interest" description="Disordered" evidence="6">
    <location>
        <begin position="352"/>
        <end position="378"/>
    </location>
</feature>
<evidence type="ECO:0000256" key="4">
    <source>
        <dbReference type="ARBA" id="ARBA00023163"/>
    </source>
</evidence>
<sequence>MQSISHAFALPGLSPASDTATTESSSSLLRSPDTDGRNGAPHSSLATGVSERACQKLGASCVYLADTITGPSTTTNQAPLVALQSHALSKSEFLSAPDPLTELTSPLILSLVSADAAPGEQQLDWTDGVRAYYNCVHKWYSVVHRGLFGCRIDNLCASADSPPAPPSLSPSGSSGGSSFALQRGSADWSFVSTKMSRELALLILAMYLSARTCSTRAGRNRAMFDNLYRVARRSFALGISETTTPRIEFVQIGALLALYEYGHSNSALAYRTLSETVAAARVLGIRPGCTSDREPVNVNGISAMEQEQNSAVWWSSFILDQVRVVDFNDRLIHRDEASTHLPFILESPEPITLLPEPGQNSTGRLQSGPRYEPRGPSNRRLPVSMGVSVALMESFQISAKVASLLHRALRHNYETRMRVPGTLPPVETFAPLDQEIRNMTATLLKDATDWRYALDCFAMCCSALFTLYLPFLPILEAQTAAQISNNNELRTALAALRFAAQLSSDITCKMNNEITDPDQELSCRELAVLAAPTCFLVVKVYTGLRRICPEEYQKCQDAILDKYKSLKFFRCRWGIADKMMNQLNDAYGIDWYRCPEVKPVALQSQNMKNYSLLPPPPPHTNGITMSSEGNDMDLS</sequence>
<keyword evidence="3" id="KW-0805">Transcription regulation</keyword>
<evidence type="ECO:0000313" key="8">
    <source>
        <dbReference type="EMBL" id="KAK8042213.1"/>
    </source>
</evidence>
<keyword evidence="9" id="KW-1185">Reference proteome</keyword>